<keyword evidence="6" id="KW-0285">Flavoprotein</keyword>
<dbReference type="InterPro" id="IPR036188">
    <property type="entry name" value="FAD/NAD-bd_sf"/>
</dbReference>
<evidence type="ECO:0000256" key="3">
    <source>
        <dbReference type="ARBA" id="ARBA00007532"/>
    </source>
</evidence>
<feature type="binding site" evidence="12">
    <location>
        <position position="267"/>
    </location>
    <ligand>
        <name>NAD(+)</name>
        <dbReference type="ChEBI" id="CHEBI:57540"/>
    </ligand>
</feature>
<dbReference type="InterPro" id="IPR050151">
    <property type="entry name" value="Class-I_Pyr_Nuc-Dis_Oxidored"/>
</dbReference>
<sequence length="468" mass="49861">MELDLLVIGSGPGGQRAAIQAAKLGKRVAVAERRNRLGGVSIHTGTIPSKTLRQATLEQLATRALDVLDPTRVEETEQEALQQLLDRAAAVVAAETAITREQFRRNRVGLLPGAASFLDANTVRIEGSDEPVRAQNIVIAVGTRPARPSTVAFDDRTIIDSDGLLKLAQRVPRTMTVVGAGVIGVEYASMFGALGTKVTVVDQRDRVLTFLDGEIGEAFQYLLRRRNVTFRLREKVDGVDALPGRGARLRLASGKEIVSETVLYATGRQGDTDVLGLDKAGLEADKRGRIQVDESYRTAVPHIYAVGDCAGGAGLAATAMEQGRIAALNAFGRPVNQLPQLIPTGVYAVPELAQVGKTEEELTDASVPYVCGIARWSELARGVISGDREGMLKLLVSPETRAVLGVHVLGSGATDLVHIGQAVMASGDEGLDFLVTAVFNYPTFAESYKVAALDADNRIKGMAAFDRG</sequence>
<dbReference type="GO" id="GO:0004148">
    <property type="term" value="F:dihydrolipoyl dehydrogenase (NADH) activity"/>
    <property type="evidence" value="ECO:0007669"/>
    <property type="project" value="TreeGrafter"/>
</dbReference>
<evidence type="ECO:0000259" key="14">
    <source>
        <dbReference type="Pfam" id="PF07992"/>
    </source>
</evidence>
<dbReference type="RefSeq" id="WP_121256972.1">
    <property type="nucleotide sequence ID" value="NZ_RBIL01000002.1"/>
</dbReference>
<feature type="domain" description="Pyridine nucleotide-disulphide oxidoreductase dimerisation" evidence="13">
    <location>
        <begin position="342"/>
        <end position="451"/>
    </location>
</feature>
<dbReference type="Gene3D" id="3.30.390.30">
    <property type="match status" value="1"/>
</dbReference>
<keyword evidence="9" id="KW-0560">Oxidoreductase</keyword>
<keyword evidence="5" id="KW-0963">Cytoplasm</keyword>
<comment type="similarity">
    <text evidence="3">Belongs to the class-I pyridine nucleotide-disulfide oxidoreductase family.</text>
</comment>
<evidence type="ECO:0000256" key="2">
    <source>
        <dbReference type="ARBA" id="ARBA00004496"/>
    </source>
</evidence>
<keyword evidence="16" id="KW-1185">Reference proteome</keyword>
<evidence type="ECO:0000313" key="16">
    <source>
        <dbReference type="Proteomes" id="UP000278962"/>
    </source>
</evidence>
<evidence type="ECO:0000256" key="10">
    <source>
        <dbReference type="ARBA" id="ARBA00023027"/>
    </source>
</evidence>
<evidence type="ECO:0000256" key="6">
    <source>
        <dbReference type="ARBA" id="ARBA00022630"/>
    </source>
</evidence>
<name>A0A660L3A9_9ACTN</name>
<keyword evidence="7 12" id="KW-0274">FAD</keyword>
<dbReference type="FunFam" id="3.30.390.30:FF:000001">
    <property type="entry name" value="Dihydrolipoyl dehydrogenase"/>
    <property type="match status" value="1"/>
</dbReference>
<dbReference type="GO" id="GO:0006103">
    <property type="term" value="P:2-oxoglutarate metabolic process"/>
    <property type="evidence" value="ECO:0007669"/>
    <property type="project" value="TreeGrafter"/>
</dbReference>
<evidence type="ECO:0000259" key="13">
    <source>
        <dbReference type="Pfam" id="PF02852"/>
    </source>
</evidence>
<dbReference type="PIRSF" id="PIRSF000350">
    <property type="entry name" value="Mercury_reductase_MerA"/>
    <property type="match status" value="1"/>
</dbReference>
<accession>A0A660L3A9</accession>
<evidence type="ECO:0000256" key="8">
    <source>
        <dbReference type="ARBA" id="ARBA00022857"/>
    </source>
</evidence>
<dbReference type="GO" id="GO:0050660">
    <property type="term" value="F:flavin adenine dinucleotide binding"/>
    <property type="evidence" value="ECO:0007669"/>
    <property type="project" value="TreeGrafter"/>
</dbReference>
<comment type="caution">
    <text evidence="15">The sequence shown here is derived from an EMBL/GenBank/DDBJ whole genome shotgun (WGS) entry which is preliminary data.</text>
</comment>
<dbReference type="AlphaFoldDB" id="A0A660L3A9"/>
<dbReference type="EMBL" id="RBIL01000002">
    <property type="protein sequence ID" value="RKQ87918.1"/>
    <property type="molecule type" value="Genomic_DNA"/>
</dbReference>
<dbReference type="PANTHER" id="PTHR22912:SF93">
    <property type="entry name" value="SOLUBLE PYRIDINE NUCLEOTIDE TRANSHYDROGENASE"/>
    <property type="match status" value="1"/>
</dbReference>
<feature type="domain" description="FAD/NAD(P)-binding" evidence="14">
    <location>
        <begin position="4"/>
        <end position="323"/>
    </location>
</feature>
<dbReference type="Gene3D" id="3.50.50.60">
    <property type="entry name" value="FAD/NAD(P)-binding domain"/>
    <property type="match status" value="2"/>
</dbReference>
<reference evidence="15 16" key="1">
    <citation type="submission" date="2018-10" db="EMBL/GenBank/DDBJ databases">
        <title>Genomic Encyclopedia of Archaeal and Bacterial Type Strains, Phase II (KMG-II): from individual species to whole genera.</title>
        <authorList>
            <person name="Goeker M."/>
        </authorList>
    </citation>
    <scope>NUCLEOTIDE SEQUENCE [LARGE SCALE GENOMIC DNA]</scope>
    <source>
        <strain evidence="15 16">DSM 14954</strain>
    </source>
</reference>
<dbReference type="InterPro" id="IPR016156">
    <property type="entry name" value="FAD/NAD-linked_Rdtase_dimer_sf"/>
</dbReference>
<dbReference type="Proteomes" id="UP000278962">
    <property type="component" value="Unassembled WGS sequence"/>
</dbReference>
<dbReference type="SUPFAM" id="SSF55424">
    <property type="entry name" value="FAD/NAD-linked reductases, dimerisation (C-terminal) domain"/>
    <property type="match status" value="1"/>
</dbReference>
<evidence type="ECO:0000256" key="12">
    <source>
        <dbReference type="PIRSR" id="PIRSR000350-3"/>
    </source>
</evidence>
<keyword evidence="10 12" id="KW-0520">NAD</keyword>
<protein>
    <recommendedName>
        <fullName evidence="4">NAD(P)(+) transhydrogenase (Si-specific)</fullName>
        <ecNumber evidence="4">1.6.1.1</ecNumber>
    </recommendedName>
    <alternativeName>
        <fullName evidence="11">NAD(P)(+) transhydrogenase [B-specific]</fullName>
    </alternativeName>
</protein>
<dbReference type="PRINTS" id="PR00411">
    <property type="entry name" value="PNDRDTASEI"/>
</dbReference>
<dbReference type="OrthoDB" id="9800167at2"/>
<comment type="subcellular location">
    <subcellularLocation>
        <location evidence="2">Cytoplasm</location>
    </subcellularLocation>
</comment>
<feature type="binding site" evidence="12">
    <location>
        <position position="50"/>
    </location>
    <ligand>
        <name>FAD</name>
        <dbReference type="ChEBI" id="CHEBI:57692"/>
    </ligand>
</feature>
<evidence type="ECO:0000256" key="9">
    <source>
        <dbReference type="ARBA" id="ARBA00023002"/>
    </source>
</evidence>
<evidence type="ECO:0000256" key="5">
    <source>
        <dbReference type="ARBA" id="ARBA00022490"/>
    </source>
</evidence>
<dbReference type="InterPro" id="IPR004099">
    <property type="entry name" value="Pyr_nucl-diS_OxRdtase_dimer"/>
</dbReference>
<dbReference type="PANTHER" id="PTHR22912">
    <property type="entry name" value="DISULFIDE OXIDOREDUCTASE"/>
    <property type="match status" value="1"/>
</dbReference>
<comment type="function">
    <text evidence="1">Conversion of NADPH, generated by peripheral catabolic pathways, to NADH, which can enter the respiratory chain for energy generation.</text>
</comment>
<keyword evidence="8" id="KW-0521">NADP</keyword>
<dbReference type="GO" id="GO:0003957">
    <property type="term" value="F:NAD(P)+ transhydrogenase (Si-specific) activity"/>
    <property type="evidence" value="ECO:0007669"/>
    <property type="project" value="UniProtKB-EC"/>
</dbReference>
<evidence type="ECO:0000313" key="15">
    <source>
        <dbReference type="EMBL" id="RKQ87918.1"/>
    </source>
</evidence>
<dbReference type="PRINTS" id="PR00368">
    <property type="entry name" value="FADPNR"/>
</dbReference>
<dbReference type="GO" id="GO:0005829">
    <property type="term" value="C:cytosol"/>
    <property type="evidence" value="ECO:0007669"/>
    <property type="project" value="TreeGrafter"/>
</dbReference>
<dbReference type="InterPro" id="IPR001100">
    <property type="entry name" value="Pyr_nuc-diS_OxRdtase"/>
</dbReference>
<comment type="cofactor">
    <cofactor evidence="12">
        <name>FAD</name>
        <dbReference type="ChEBI" id="CHEBI:57692"/>
    </cofactor>
    <text evidence="12">Binds 1 FAD per subunit.</text>
</comment>
<dbReference type="Pfam" id="PF07992">
    <property type="entry name" value="Pyr_redox_2"/>
    <property type="match status" value="1"/>
</dbReference>
<dbReference type="NCBIfam" id="NF003585">
    <property type="entry name" value="PRK05249.1"/>
    <property type="match status" value="1"/>
</dbReference>
<gene>
    <name evidence="15" type="ORF">C8N24_5951</name>
</gene>
<dbReference type="Pfam" id="PF02852">
    <property type="entry name" value="Pyr_redox_dim"/>
    <property type="match status" value="1"/>
</dbReference>
<evidence type="ECO:0000256" key="11">
    <source>
        <dbReference type="ARBA" id="ARBA00031183"/>
    </source>
</evidence>
<evidence type="ECO:0000256" key="1">
    <source>
        <dbReference type="ARBA" id="ARBA00002842"/>
    </source>
</evidence>
<feature type="binding site" evidence="12">
    <location>
        <begin position="179"/>
        <end position="186"/>
    </location>
    <ligand>
        <name>NAD(+)</name>
        <dbReference type="ChEBI" id="CHEBI:57540"/>
    </ligand>
</feature>
<organism evidence="15 16">
    <name type="scientific">Solirubrobacter pauli</name>
    <dbReference type="NCBI Taxonomy" id="166793"/>
    <lineage>
        <taxon>Bacteria</taxon>
        <taxon>Bacillati</taxon>
        <taxon>Actinomycetota</taxon>
        <taxon>Thermoleophilia</taxon>
        <taxon>Solirubrobacterales</taxon>
        <taxon>Solirubrobacteraceae</taxon>
        <taxon>Solirubrobacter</taxon>
    </lineage>
</organism>
<evidence type="ECO:0000256" key="4">
    <source>
        <dbReference type="ARBA" id="ARBA00012772"/>
    </source>
</evidence>
<proteinExistence type="inferred from homology"/>
<feature type="binding site" evidence="12">
    <location>
        <position position="308"/>
    </location>
    <ligand>
        <name>FAD</name>
        <dbReference type="ChEBI" id="CHEBI:57692"/>
    </ligand>
</feature>
<keyword evidence="12" id="KW-0547">Nucleotide-binding</keyword>
<dbReference type="SUPFAM" id="SSF51905">
    <property type="entry name" value="FAD/NAD(P)-binding domain"/>
    <property type="match status" value="1"/>
</dbReference>
<dbReference type="InterPro" id="IPR023753">
    <property type="entry name" value="FAD/NAD-binding_dom"/>
</dbReference>
<dbReference type="EC" id="1.6.1.1" evidence="4"/>
<evidence type="ECO:0000256" key="7">
    <source>
        <dbReference type="ARBA" id="ARBA00022827"/>
    </source>
</evidence>